<keyword evidence="2" id="KW-1185">Reference proteome</keyword>
<dbReference type="Gene3D" id="3.30.420.40">
    <property type="match status" value="2"/>
</dbReference>
<dbReference type="eggNOG" id="COG1846">
    <property type="taxonomic scope" value="Bacteria"/>
</dbReference>
<evidence type="ECO:0000313" key="1">
    <source>
        <dbReference type="EMBL" id="AEI93348.1"/>
    </source>
</evidence>
<dbReference type="InterPro" id="IPR036390">
    <property type="entry name" value="WH_DNA-bd_sf"/>
</dbReference>
<dbReference type="EMBL" id="CP002623">
    <property type="protein sequence ID" value="AEI93348.1"/>
    <property type="molecule type" value="Genomic_DNA"/>
</dbReference>
<reference evidence="1 2" key="1">
    <citation type="journal article" date="2011" name="BMC Genomics">
        <title>Comparative genome analysis and genome-guided physiological analysis of Roseobacter litoralis.</title>
        <authorList>
            <person name="Kalhoefer D."/>
            <person name="Thole S."/>
            <person name="Voget S."/>
            <person name="Lehmann R."/>
            <person name="Liesegang H."/>
            <person name="Wollher A."/>
            <person name="Daniel R."/>
            <person name="Simon M."/>
            <person name="Brinkhoff T."/>
        </authorList>
    </citation>
    <scope>NUCLEOTIDE SEQUENCE [LARGE SCALE GENOMIC DNA]</scope>
    <source>
        <strain evidence="2">ATCC 49566 / DSM 6996 / JCM 21268 / NBRC 15278 / OCh 149</strain>
    </source>
</reference>
<dbReference type="InterPro" id="IPR000600">
    <property type="entry name" value="ROK"/>
</dbReference>
<dbReference type="InterPro" id="IPR043129">
    <property type="entry name" value="ATPase_NBD"/>
</dbReference>
<sequence>MTQSPVIRALNHGANQKGLRDYNERLILSVLHRHGDLPGSEIARKTKLSAQTVSVILRKLEGDGLVTKGRPSKGRVGKPSVPMALNPKGAISVGCKLGRRGSDVLLTDLNGQILFRKHIQYDLALPHEVFAFFRDAFSDGVGHIGPELAGKLCGIGIAAPFEIWKWGASDGNTPEEFLSWKDVSFESEVAQFTDLPLYMVNDATSACWAEQIYGRGKAMDNFAYFFVSTFIGGGIVLGNSVYEGKLGNAGAFGPLRVGNKAGQTRQLLDVASLHVLETRLTQTGHDPKQLWSQPQDWDKFSTHVAPWIDETAHGIAQACISACSVIDFESVLIDGYFPDWVRSALVEAVAAYVGKEDSRGLILPNILAGQVGSEARGIGAACVPVFSQYFLVSKPMVSNGHF</sequence>
<dbReference type="AlphaFoldDB" id="F7ZE27"/>
<dbReference type="SUPFAM" id="SSF53067">
    <property type="entry name" value="Actin-like ATPase domain"/>
    <property type="match status" value="1"/>
</dbReference>
<dbReference type="Pfam" id="PF00480">
    <property type="entry name" value="ROK"/>
    <property type="match status" value="1"/>
</dbReference>
<dbReference type="Pfam" id="PF13412">
    <property type="entry name" value="HTH_24"/>
    <property type="match status" value="1"/>
</dbReference>
<accession>F7ZE27</accession>
<name>F7ZE27_ROSLO</name>
<dbReference type="PANTHER" id="PTHR18964">
    <property type="entry name" value="ROK (REPRESSOR, ORF, KINASE) FAMILY"/>
    <property type="match status" value="1"/>
</dbReference>
<dbReference type="KEGG" id="rli:RLO149_c013460"/>
<gene>
    <name evidence="1" type="ordered locus">RLO149_c013460</name>
</gene>
<dbReference type="Gene3D" id="1.10.10.10">
    <property type="entry name" value="Winged helix-like DNA-binding domain superfamily/Winged helix DNA-binding domain"/>
    <property type="match status" value="1"/>
</dbReference>
<dbReference type="GO" id="GO:0003700">
    <property type="term" value="F:DNA-binding transcription factor activity"/>
    <property type="evidence" value="ECO:0007669"/>
    <property type="project" value="InterPro"/>
</dbReference>
<dbReference type="CDD" id="cd00090">
    <property type="entry name" value="HTH_ARSR"/>
    <property type="match status" value="1"/>
</dbReference>
<dbReference type="OrthoDB" id="49685at2"/>
<proteinExistence type="predicted"/>
<dbReference type="Proteomes" id="UP000001353">
    <property type="component" value="Chromosome"/>
</dbReference>
<dbReference type="eggNOG" id="COG1940">
    <property type="taxonomic scope" value="Bacteria"/>
</dbReference>
<dbReference type="InterPro" id="IPR011991">
    <property type="entry name" value="ArsR-like_HTH"/>
</dbReference>
<dbReference type="HOGENOM" id="CLU_036604_13_0_5"/>
<evidence type="ECO:0000313" key="2">
    <source>
        <dbReference type="Proteomes" id="UP000001353"/>
    </source>
</evidence>
<organism evidence="1 2">
    <name type="scientific">Roseobacter litoralis (strain ATCC 49566 / DSM 6996 / JCM 21268 / NBRC 15278 / OCh 149)</name>
    <dbReference type="NCBI Taxonomy" id="391595"/>
    <lineage>
        <taxon>Bacteria</taxon>
        <taxon>Pseudomonadati</taxon>
        <taxon>Pseudomonadota</taxon>
        <taxon>Alphaproteobacteria</taxon>
        <taxon>Rhodobacterales</taxon>
        <taxon>Roseobacteraceae</taxon>
        <taxon>Roseobacter</taxon>
    </lineage>
</organism>
<dbReference type="GO" id="GO:0009384">
    <property type="term" value="F:N-acylmannosamine kinase activity"/>
    <property type="evidence" value="ECO:0007669"/>
    <property type="project" value="TreeGrafter"/>
</dbReference>
<dbReference type="InterPro" id="IPR036388">
    <property type="entry name" value="WH-like_DNA-bd_sf"/>
</dbReference>
<dbReference type="CDD" id="cd23763">
    <property type="entry name" value="ASKHA_ATPase_ROK"/>
    <property type="match status" value="1"/>
</dbReference>
<dbReference type="PANTHER" id="PTHR18964:SF169">
    <property type="entry name" value="N-ACETYLMANNOSAMINE KINASE"/>
    <property type="match status" value="1"/>
</dbReference>
<dbReference type="STRING" id="391595.RLO149_c013460"/>
<dbReference type="RefSeq" id="WP_013961286.1">
    <property type="nucleotide sequence ID" value="NC_015730.1"/>
</dbReference>
<dbReference type="GO" id="GO:0019262">
    <property type="term" value="P:N-acetylneuraminate catabolic process"/>
    <property type="evidence" value="ECO:0007669"/>
    <property type="project" value="TreeGrafter"/>
</dbReference>
<dbReference type="SUPFAM" id="SSF46785">
    <property type="entry name" value="Winged helix' DNA-binding domain"/>
    <property type="match status" value="1"/>
</dbReference>
<protein>
    <submittedName>
        <fullName evidence="1">Transcriptional repressor</fullName>
    </submittedName>
</protein>